<dbReference type="InterPro" id="IPR002182">
    <property type="entry name" value="NB-ARC"/>
</dbReference>
<keyword evidence="4" id="KW-0547">Nucleotide-binding</keyword>
<dbReference type="Proteomes" id="UP001341281">
    <property type="component" value="Chromosome 01"/>
</dbReference>
<dbReference type="InterPro" id="IPR041118">
    <property type="entry name" value="Rx_N"/>
</dbReference>
<dbReference type="InterPro" id="IPR027417">
    <property type="entry name" value="P-loop_NTPase"/>
</dbReference>
<evidence type="ECO:0000256" key="4">
    <source>
        <dbReference type="ARBA" id="ARBA00022741"/>
    </source>
</evidence>
<dbReference type="InterPro" id="IPR058922">
    <property type="entry name" value="WHD_DRP"/>
</dbReference>
<reference evidence="10 11" key="1">
    <citation type="submission" date="2024-02" db="EMBL/GenBank/DDBJ databases">
        <title>High-quality chromosome-scale genome assembly of Pensacola bahiagrass (Paspalum notatum Flugge var. saurae).</title>
        <authorList>
            <person name="Vega J.M."/>
            <person name="Podio M."/>
            <person name="Orjuela J."/>
            <person name="Siena L.A."/>
            <person name="Pessino S.C."/>
            <person name="Combes M.C."/>
            <person name="Mariac C."/>
            <person name="Albertini E."/>
            <person name="Pupilli F."/>
            <person name="Ortiz J.P.A."/>
            <person name="Leblanc O."/>
        </authorList>
    </citation>
    <scope>NUCLEOTIDE SEQUENCE [LARGE SCALE GENOMIC DNA]</scope>
    <source>
        <strain evidence="10">R1</strain>
        <tissue evidence="10">Leaf</tissue>
    </source>
</reference>
<proteinExistence type="inferred from homology"/>
<dbReference type="Pfam" id="PF00931">
    <property type="entry name" value="NB-ARC"/>
    <property type="match status" value="1"/>
</dbReference>
<keyword evidence="3" id="KW-0677">Repeat</keyword>
<feature type="domain" description="Disease resistance protein winged helix" evidence="9">
    <location>
        <begin position="389"/>
        <end position="430"/>
    </location>
</feature>
<dbReference type="GO" id="GO:0005524">
    <property type="term" value="F:ATP binding"/>
    <property type="evidence" value="ECO:0007669"/>
    <property type="project" value="UniProtKB-KW"/>
</dbReference>
<keyword evidence="5" id="KW-0611">Plant defense</keyword>
<evidence type="ECO:0000259" key="7">
    <source>
        <dbReference type="Pfam" id="PF00931"/>
    </source>
</evidence>
<feature type="domain" description="NB-ARC" evidence="7">
    <location>
        <begin position="173"/>
        <end position="253"/>
    </location>
</feature>
<dbReference type="Gene3D" id="1.10.10.10">
    <property type="entry name" value="Winged helix-like DNA-binding domain superfamily/Winged helix DNA-binding domain"/>
    <property type="match status" value="1"/>
</dbReference>
<evidence type="ECO:0000313" key="11">
    <source>
        <dbReference type="Proteomes" id="UP001341281"/>
    </source>
</evidence>
<name>A0AAQ3PGD3_PASNO</name>
<keyword evidence="6" id="KW-0067">ATP-binding</keyword>
<evidence type="ECO:0000259" key="9">
    <source>
        <dbReference type="Pfam" id="PF23559"/>
    </source>
</evidence>
<feature type="domain" description="Disease resistance N-terminal" evidence="8">
    <location>
        <begin position="13"/>
        <end position="94"/>
    </location>
</feature>
<dbReference type="EMBL" id="CP144745">
    <property type="protein sequence ID" value="WVZ50142.1"/>
    <property type="molecule type" value="Genomic_DNA"/>
</dbReference>
<gene>
    <name evidence="10" type="ORF">U9M48_001428</name>
</gene>
<accession>A0AAQ3PGD3</accession>
<dbReference type="Pfam" id="PF23559">
    <property type="entry name" value="WHD_DRP"/>
    <property type="match status" value="1"/>
</dbReference>
<protein>
    <submittedName>
        <fullName evidence="10">Uncharacterized protein</fullName>
    </submittedName>
</protein>
<dbReference type="SUPFAM" id="SSF52540">
    <property type="entry name" value="P-loop containing nucleoside triphosphate hydrolases"/>
    <property type="match status" value="1"/>
</dbReference>
<dbReference type="InterPro" id="IPR036388">
    <property type="entry name" value="WH-like_DNA-bd_sf"/>
</dbReference>
<dbReference type="Gene3D" id="1.20.5.4130">
    <property type="match status" value="1"/>
</dbReference>
<evidence type="ECO:0000313" key="10">
    <source>
        <dbReference type="EMBL" id="WVZ50142.1"/>
    </source>
</evidence>
<evidence type="ECO:0000256" key="1">
    <source>
        <dbReference type="ARBA" id="ARBA00008894"/>
    </source>
</evidence>
<dbReference type="GO" id="GO:0006952">
    <property type="term" value="P:defense response"/>
    <property type="evidence" value="ECO:0007669"/>
    <property type="project" value="UniProtKB-KW"/>
</dbReference>
<dbReference type="AlphaFoldDB" id="A0AAQ3PGD3"/>
<evidence type="ECO:0000259" key="8">
    <source>
        <dbReference type="Pfam" id="PF18052"/>
    </source>
</evidence>
<evidence type="ECO:0000256" key="2">
    <source>
        <dbReference type="ARBA" id="ARBA00022614"/>
    </source>
</evidence>
<keyword evidence="11" id="KW-1185">Reference proteome</keyword>
<dbReference type="Pfam" id="PF18052">
    <property type="entry name" value="Rx_N"/>
    <property type="match status" value="1"/>
</dbReference>
<evidence type="ECO:0000256" key="5">
    <source>
        <dbReference type="ARBA" id="ARBA00022821"/>
    </source>
</evidence>
<evidence type="ECO:0000256" key="3">
    <source>
        <dbReference type="ARBA" id="ARBA00022737"/>
    </source>
</evidence>
<organism evidence="10 11">
    <name type="scientific">Paspalum notatum var. saurae</name>
    <dbReference type="NCBI Taxonomy" id="547442"/>
    <lineage>
        <taxon>Eukaryota</taxon>
        <taxon>Viridiplantae</taxon>
        <taxon>Streptophyta</taxon>
        <taxon>Embryophyta</taxon>
        <taxon>Tracheophyta</taxon>
        <taxon>Spermatophyta</taxon>
        <taxon>Magnoliopsida</taxon>
        <taxon>Liliopsida</taxon>
        <taxon>Poales</taxon>
        <taxon>Poaceae</taxon>
        <taxon>PACMAD clade</taxon>
        <taxon>Panicoideae</taxon>
        <taxon>Andropogonodae</taxon>
        <taxon>Paspaleae</taxon>
        <taxon>Paspalinae</taxon>
        <taxon>Paspalum</taxon>
    </lineage>
</organism>
<comment type="similarity">
    <text evidence="1">Belongs to the disease resistance NB-LRR family.</text>
</comment>
<feature type="non-terminal residue" evidence="10">
    <location>
        <position position="1"/>
    </location>
</feature>
<keyword evidence="2" id="KW-0433">Leucine-rich repeat</keyword>
<dbReference type="GO" id="GO:0043531">
    <property type="term" value="F:ADP binding"/>
    <property type="evidence" value="ECO:0007669"/>
    <property type="project" value="InterPro"/>
</dbReference>
<evidence type="ECO:0000256" key="6">
    <source>
        <dbReference type="ARBA" id="ARBA00022840"/>
    </source>
</evidence>
<dbReference type="PANTHER" id="PTHR36766">
    <property type="entry name" value="PLANT BROAD-SPECTRUM MILDEW RESISTANCE PROTEIN RPW8"/>
    <property type="match status" value="1"/>
</dbReference>
<dbReference type="PANTHER" id="PTHR36766:SF73">
    <property type="entry name" value="NB-ARC DOMAIN-CONTAINING PROTEIN"/>
    <property type="match status" value="1"/>
</dbReference>
<sequence length="436" mass="49968">MAEAVAGLLTSAFVNLAKDKLGSAIWEQASLLWNFDGDLEDMKDTLETISAALEDAETQSVNNKSVRLLLKRLKHAALDISDILEDYQDTSDQETTAKVPRFFSCLPMAYKRIVVANRMKTVREDLGKIHKQFESFNFSRQGTTTTTEQRCPYDERETISHLPEEPIIGRDREKQEIIDLLLSPDTNNAEIVIVPVYGVGGMGKSTLAQQVYNDDHFKNYHRIWVYISQDFNLLNIGRSIISQISTDGGQQNNNDLWEDQKTELDKLRMLLHVKDSMMRVIITTRKEDIAWKISTNTYRLQPLKADICWEIIKRSSEFDLKSNREKLEEIGLHIATKCGDGHDESGWKKLNESDIWNEPSEENSVLPSLMLSYERMPPQLRICFSYCAIFPKGHNIVEDELVHHWVALGFIEQSKGMNYIKMLLGMSFLQVSKLPS</sequence>
<dbReference type="Gene3D" id="3.40.50.300">
    <property type="entry name" value="P-loop containing nucleotide triphosphate hydrolases"/>
    <property type="match status" value="1"/>
</dbReference>